<dbReference type="PANTHER" id="PTHR21581:SF6">
    <property type="entry name" value="TRAFFICKING PROTEIN PARTICLE COMPLEX SUBUNIT 12"/>
    <property type="match status" value="1"/>
</dbReference>
<name>A0A1X0P8W2_9TRYP</name>
<dbReference type="PANTHER" id="PTHR21581">
    <property type="entry name" value="D-ALANYL-D-ALANINE CARBOXYPEPTIDASE"/>
    <property type="match status" value="1"/>
</dbReference>
<dbReference type="AlphaFoldDB" id="A0A1X0P8W2"/>
<comment type="caution">
    <text evidence="1">The sequence shown here is derived from an EMBL/GenBank/DDBJ whole genome shotgun (WGS) entry which is preliminary data.</text>
</comment>
<dbReference type="STRING" id="67003.A0A1X0P8W2"/>
<gene>
    <name evidence="1" type="ORF">TM35_000022160</name>
</gene>
<accession>A0A1X0P8W2</accession>
<dbReference type="GeneID" id="39981314"/>
<dbReference type="OrthoDB" id="428342at2759"/>
<protein>
    <submittedName>
        <fullName evidence="1">Uncharacterized protein</fullName>
    </submittedName>
</protein>
<organism evidence="1 2">
    <name type="scientific">Trypanosoma theileri</name>
    <dbReference type="NCBI Taxonomy" id="67003"/>
    <lineage>
        <taxon>Eukaryota</taxon>
        <taxon>Discoba</taxon>
        <taxon>Euglenozoa</taxon>
        <taxon>Kinetoplastea</taxon>
        <taxon>Metakinetoplastina</taxon>
        <taxon>Trypanosomatida</taxon>
        <taxon>Trypanosomatidae</taxon>
        <taxon>Trypanosoma</taxon>
    </lineage>
</organism>
<reference evidence="1 2" key="1">
    <citation type="submission" date="2017-03" db="EMBL/GenBank/DDBJ databases">
        <title>An alternative strategy for trypanosome survival in the mammalian bloodstream revealed through genome and transcriptome analysis of the ubiquitous bovine parasite Trypanosoma (Megatrypanum) theileri.</title>
        <authorList>
            <person name="Kelly S."/>
            <person name="Ivens A."/>
            <person name="Mott A."/>
            <person name="O'Neill E."/>
            <person name="Emms D."/>
            <person name="Macleod O."/>
            <person name="Voorheis P."/>
            <person name="Matthews J."/>
            <person name="Matthews K."/>
            <person name="Carrington M."/>
        </authorList>
    </citation>
    <scope>NUCLEOTIDE SEQUENCE [LARGE SCALE GENOMIC DNA]</scope>
    <source>
        <strain evidence="1">Edinburgh</strain>
    </source>
</reference>
<dbReference type="Proteomes" id="UP000192257">
    <property type="component" value="Unassembled WGS sequence"/>
</dbReference>
<evidence type="ECO:0000313" key="1">
    <source>
        <dbReference type="EMBL" id="ORC92890.1"/>
    </source>
</evidence>
<sequence>MPSQQSLRSAEVFLGNVSTELVRQERSAETVPRNEDGLRLLAADGNWNGVALLAEQLSAAARSDTICGVTAKLRYILVQVTAYFSMKKYAAAKKLVDTLGDLSSGRYVDPSTGESVVPFSLSFIAALLPGYCGATMDSQRRLYDLLSKCRQRAEMTKSSIWDARIKRVLRALIVSHYQTEQYSEALRLFEESIVAEKYNDKNEKKSNCAVVRQMLHLQQFATLCLHCGNIFLAEDIFRVIENIGTSNESEDVRQLHQFLVAVNQALWMSFNDRVEEAAHVFREVARGTREFCRGLNKVTETSSNVPTLSAQRTAGTADAQAQSALCRVAFHQMWVNAATSHITCMPYETTRGKNPTTVMSSIIETMEGYLRRDPVELLHSDAFLGNCVRLYTLEGDTRQKKVEMLADMLEVFRCDRDSAPPLGKMV</sequence>
<evidence type="ECO:0000313" key="2">
    <source>
        <dbReference type="Proteomes" id="UP000192257"/>
    </source>
</evidence>
<dbReference type="EMBL" id="NBCO01000002">
    <property type="protein sequence ID" value="ORC92890.1"/>
    <property type="molecule type" value="Genomic_DNA"/>
</dbReference>
<dbReference type="RefSeq" id="XP_028886956.1">
    <property type="nucleotide sequence ID" value="XM_029021534.1"/>
</dbReference>
<dbReference type="VEuPathDB" id="TriTrypDB:TM35_000022160"/>
<keyword evidence="2" id="KW-1185">Reference proteome</keyword>
<proteinExistence type="predicted"/>